<dbReference type="SUPFAM" id="SSF82215">
    <property type="entry name" value="C-terminal autoproteolytic domain of nucleoporin nup98"/>
    <property type="match status" value="1"/>
</dbReference>
<evidence type="ECO:0000256" key="8">
    <source>
        <dbReference type="ARBA" id="ARBA00022927"/>
    </source>
</evidence>
<dbReference type="Proteomes" id="UP001642540">
    <property type="component" value="Unassembled WGS sequence"/>
</dbReference>
<dbReference type="InterPro" id="IPR037665">
    <property type="entry name" value="Nucleoporin_S59-like"/>
</dbReference>
<feature type="compositionally biased region" description="Low complexity" evidence="12">
    <location>
        <begin position="668"/>
        <end position="681"/>
    </location>
</feature>
<dbReference type="PROSITE" id="PS51434">
    <property type="entry name" value="NUP_C"/>
    <property type="match status" value="1"/>
</dbReference>
<organism evidence="14 15">
    <name type="scientific">Orchesella dallaii</name>
    <dbReference type="NCBI Taxonomy" id="48710"/>
    <lineage>
        <taxon>Eukaryota</taxon>
        <taxon>Metazoa</taxon>
        <taxon>Ecdysozoa</taxon>
        <taxon>Arthropoda</taxon>
        <taxon>Hexapoda</taxon>
        <taxon>Collembola</taxon>
        <taxon>Entomobryomorpha</taxon>
        <taxon>Entomobryoidea</taxon>
        <taxon>Orchesellidae</taxon>
        <taxon>Orchesellinae</taxon>
        <taxon>Orchesella</taxon>
    </lineage>
</organism>
<comment type="caution">
    <text evidence="14">The sequence shown here is derived from an EMBL/GenBank/DDBJ whole genome shotgun (WGS) entry which is preliminary data.</text>
</comment>
<evidence type="ECO:0000256" key="6">
    <source>
        <dbReference type="ARBA" id="ARBA00022813"/>
    </source>
</evidence>
<evidence type="ECO:0000256" key="2">
    <source>
        <dbReference type="ARBA" id="ARBA00004620"/>
    </source>
</evidence>
<evidence type="ECO:0000313" key="14">
    <source>
        <dbReference type="EMBL" id="CAL8117197.1"/>
    </source>
</evidence>
<keyword evidence="15" id="KW-1185">Reference proteome</keyword>
<evidence type="ECO:0000256" key="12">
    <source>
        <dbReference type="SAM" id="MobiDB-lite"/>
    </source>
</evidence>
<dbReference type="PANTHER" id="PTHR23198">
    <property type="entry name" value="NUCLEOPORIN"/>
    <property type="match status" value="1"/>
</dbReference>
<protein>
    <recommendedName>
        <fullName evidence="4">Nuclear pore complex protein Nup98-Nup96</fullName>
    </recommendedName>
</protein>
<proteinExistence type="inferred from homology"/>
<keyword evidence="8" id="KW-0653">Protein transport</keyword>
<dbReference type="Pfam" id="PF21240">
    <property type="entry name" value="Nup98_GLEBS"/>
    <property type="match status" value="1"/>
</dbReference>
<sequence>MFGNSSFGINNTPAFGFNTTPNAGTGLFGQPAATPPQQQNTSLFGGTSGIFGGTGQPTTPTFTGFGAPQTQSPSLFGQQATAQPATTGLFGNIATNANTLSPFGAPQLPQATQSAGTSVRFAPITGQESVLKSGVTTTVNTRHQAITGMKEYESKSFEELRLEDYQLNRKGPQTQTQTTGIFGALGTLNTVQPQTNIFSSNTAATTGGTTAFGQFGQNTMTTTTAAPCLFGAQAKPGGLFGTTTAAPATTGFGLGGATTGFQFNPTSQPQQQQSIFGANNTATTTPTTTAAPFSFMPQQQQQPLNVWGQKQSFAPTTTAAPAFNTGMFGGTSATATTAANKPLFGTGTSFFGSGTGAATAPQQQVTFGATSIFSNNTANQQQQQQAKPFSFPSITPQPTATTTTAAQPLFGGFSTGFGTNPLTSTATTTAPTTNLFGASTTFGAGTGTAAPAAPFSFSMANQTVGGTPTPNFGFGTAGFGANTANSSNVSLFSSATSPAPSAFNTGGFGFGLQQQQPVQPQQQCQFIPQQQYSPGFLGFATTLCKDNPIFYNYISNSKLEDMTRPTSPLAIRQYMMDYHRKSRRSPAHSTLNLNSSLNNNAAWKRLNNVAPPRRNGTASICKFAIFDGFDDGEESGYGVNVLVPKKANHWKRLILNSAPTTPASADGSKPSPEKSSPFSKSLNLSASPGSRWLKSGGLVKQRTRLNLNTLEAEVECGTEEGGGGDAQTGGLGRGSFSKLEQDLNKSLTQIEAHRKSSSPSFRIRQIVDEPAKTAALVGAGDAVPFSKVNGESENSSSLLAEAIKEAENTTTTSTSTPLSPHRCCGVVCTRPGYYVNPPIDELDKMVDGYGNCYVKGFEVGRHNFGKIKFSLPVNVVGVNVDEIVFFRHKEVVVYPDDEKKPPLYEGLNVPAEIELQRVWPVDKATNGPIRCLKKIGELKYVEKLRKACLRLEADFISYDDQDCVWRFRVAHFSKYSCDLEEENGEDEQDVMAEKMVAQHLDKSTTPKAQQPQQLFQLPSTGLGGIPFSQQQKQMAAIARHIVGPGGDASSVPVPAAVEMVNSSFFDDGCDLEKPTLLKSVISLDEEMESLFSQHFLPTPPKKLRGQSKSALASFSAARQHKKPLASSTKIWSELEMELEPSMPQLQRLEGRLIRDVHMDQDKEDQLKSSSQFQSFPPPQQIIMHVVKPVEFLSVKEPIALQEDVFGRLRRINNVSQRGCPRVCFLPSGQFLSINQSTGSSGFSAQVKVSQFTSYADKQESAILSGPYRALLQNQLENRLRMRQSVLFKEHIQSIQTQIGLSVFPQIRDELEQEQALWKLCDILWPEQESHKEGTKVDDGILLTQRANMCNWLREYAPILFGDGYDAVDRSVLGLLKKGVVEEACKEAMSQGNLILATLLASDPHFLIQIEQYHYIFEEGMMEPTTSDIFTLVSGSLVALSELTSENVGRMSTHEWFQYFALYLWYNGPAKTSLAIPLDKAIREYEEMMKNIIKMEDEDSETILIPSTETSSIANLCMHLLKMYSCTGYPMHLILSPRTWTSDYLDYKLVWFLMCDLEEIDYQAEEQTHFELCISFAGQLEAIGLWKWAAFVLRNMDVEPDEHGDESEQVKAYGRQRDSLVRRLLERNLSDVDEEAERFLVYRLGVDEKLIFSIKSWKSGIAYERIWYLGKMGEWQKSFEALINSLLDGNGGLALIAETSASTQLARNVMEHLDACSPRTHGDWDVHGGMLYNYLKFKWAQGAKSTASGGKKEEEELAEVVSTFIQSLIKFQPSTPSQSPLLLEMAISAQKVIQLLFVSSELGNVGKGKLYESLQQFLNIPVPSEYFEGLRSFINRHFNCLNYIFIGEL</sequence>
<evidence type="ECO:0000256" key="9">
    <source>
        <dbReference type="ARBA" id="ARBA00023010"/>
    </source>
</evidence>
<dbReference type="InterPro" id="IPR036903">
    <property type="entry name" value="Nup98_auto-Pept-S59_dom_sf"/>
</dbReference>
<accession>A0ABP1R5Q7</accession>
<evidence type="ECO:0000259" key="13">
    <source>
        <dbReference type="PROSITE" id="PS51434"/>
    </source>
</evidence>
<dbReference type="EMBL" id="CAXLJM020000053">
    <property type="protein sequence ID" value="CAL8117197.1"/>
    <property type="molecule type" value="Genomic_DNA"/>
</dbReference>
<evidence type="ECO:0000256" key="1">
    <source>
        <dbReference type="ARBA" id="ARBA00004567"/>
    </source>
</evidence>
<keyword evidence="5" id="KW-0813">Transport</keyword>
<comment type="subcellular location">
    <subcellularLocation>
        <location evidence="2">Nucleus membrane</location>
        <topology evidence="2">Peripheral membrane protein</topology>
        <orientation evidence="2">Nucleoplasmic side</orientation>
    </subcellularLocation>
    <subcellularLocation>
        <location evidence="1">Nucleus</location>
        <location evidence="1">Nuclear pore complex</location>
    </subcellularLocation>
</comment>
<dbReference type="Pfam" id="PF04096">
    <property type="entry name" value="Nucleoporin2"/>
    <property type="match status" value="1"/>
</dbReference>
<dbReference type="Gene3D" id="1.10.10.2360">
    <property type="match status" value="1"/>
</dbReference>
<evidence type="ECO:0000256" key="4">
    <source>
        <dbReference type="ARBA" id="ARBA00013472"/>
    </source>
</evidence>
<gene>
    <name evidence="14" type="ORF">ODALV1_LOCUS17580</name>
</gene>
<keyword evidence="11" id="KW-0539">Nucleus</keyword>
<reference evidence="14 15" key="1">
    <citation type="submission" date="2024-08" db="EMBL/GenBank/DDBJ databases">
        <authorList>
            <person name="Cucini C."/>
            <person name="Frati F."/>
        </authorList>
    </citation>
    <scope>NUCLEOTIDE SEQUENCE [LARGE SCALE GENOMIC DNA]</scope>
</reference>
<keyword evidence="6" id="KW-0068">Autocatalytic cleavage</keyword>
<keyword evidence="9" id="KW-0811">Translocation</keyword>
<evidence type="ECO:0000256" key="5">
    <source>
        <dbReference type="ARBA" id="ARBA00022448"/>
    </source>
</evidence>
<evidence type="ECO:0000256" key="7">
    <source>
        <dbReference type="ARBA" id="ARBA00022816"/>
    </source>
</evidence>
<evidence type="ECO:0000256" key="11">
    <source>
        <dbReference type="ARBA" id="ARBA00023242"/>
    </source>
</evidence>
<dbReference type="PANTHER" id="PTHR23198:SF6">
    <property type="entry name" value="NUCLEAR PORE COMPLEX PROTEIN NUP98-NUP96"/>
    <property type="match status" value="1"/>
</dbReference>
<comment type="similarity">
    <text evidence="3">Belongs to the nucleoporin GLFG family.</text>
</comment>
<dbReference type="Pfam" id="PF12110">
    <property type="entry name" value="Nup96"/>
    <property type="match status" value="1"/>
</dbReference>
<feature type="region of interest" description="Disordered" evidence="12">
    <location>
        <begin position="658"/>
        <end position="684"/>
    </location>
</feature>
<feature type="domain" description="Peptidase S59" evidence="13">
    <location>
        <begin position="830"/>
        <end position="972"/>
    </location>
</feature>
<dbReference type="Gene3D" id="3.30.1610.10">
    <property type="entry name" value="Peptidase S59, nucleoporin"/>
    <property type="match status" value="1"/>
</dbReference>
<evidence type="ECO:0000256" key="10">
    <source>
        <dbReference type="ARBA" id="ARBA00023132"/>
    </source>
</evidence>
<evidence type="ECO:0000313" key="15">
    <source>
        <dbReference type="Proteomes" id="UP001642540"/>
    </source>
</evidence>
<keyword evidence="10" id="KW-0906">Nuclear pore complex</keyword>
<dbReference type="InterPro" id="IPR021967">
    <property type="entry name" value="Nup98_C"/>
</dbReference>
<keyword evidence="7" id="KW-0509">mRNA transport</keyword>
<evidence type="ECO:0000256" key="3">
    <source>
        <dbReference type="ARBA" id="ARBA00008926"/>
    </source>
</evidence>
<name>A0ABP1R5Q7_9HEXA</name>
<dbReference type="InterPro" id="IPR007230">
    <property type="entry name" value="Nup98_auto-Pept-S59_dom"/>
</dbReference>